<evidence type="ECO:0000313" key="1">
    <source>
        <dbReference type="EMBL" id="MBF8436757.1"/>
    </source>
</evidence>
<accession>A0A931AQQ5</accession>
<sequence>MIILKIIEIIKGLFSGSTDDKDKMLAFKVKCNKCKNINEIKVLKTYDIATVYEDDQPGNYMLKKYIVCPDCYNKIHLEIFFDKSYQIITSECDNGELLK</sequence>
<keyword evidence="2" id="KW-1185">Reference proteome</keyword>
<dbReference type="RefSeq" id="WP_270453668.1">
    <property type="nucleotide sequence ID" value="NZ_JADPIE010000003.1"/>
</dbReference>
<dbReference type="Proteomes" id="UP000621436">
    <property type="component" value="Unassembled WGS sequence"/>
</dbReference>
<name>A0A931AQQ5_9FIRM</name>
<comment type="caution">
    <text evidence="1">The sequence shown here is derived from an EMBL/GenBank/DDBJ whole genome shotgun (WGS) entry which is preliminary data.</text>
</comment>
<organism evidence="1 2">
    <name type="scientific">Halonatronomonas betaini</name>
    <dbReference type="NCBI Taxonomy" id="2778430"/>
    <lineage>
        <taxon>Bacteria</taxon>
        <taxon>Bacillati</taxon>
        <taxon>Bacillota</taxon>
        <taxon>Clostridia</taxon>
        <taxon>Halanaerobiales</taxon>
        <taxon>Halarsenatibacteraceae</taxon>
        <taxon>Halonatronomonas</taxon>
    </lineage>
</organism>
<protein>
    <submittedName>
        <fullName evidence="1">Uncharacterized protein</fullName>
    </submittedName>
</protein>
<dbReference type="AlphaFoldDB" id="A0A931AQQ5"/>
<gene>
    <name evidence="1" type="ORF">I0Q91_06700</name>
</gene>
<evidence type="ECO:0000313" key="2">
    <source>
        <dbReference type="Proteomes" id="UP000621436"/>
    </source>
</evidence>
<proteinExistence type="predicted"/>
<reference evidence="1" key="1">
    <citation type="submission" date="2020-11" db="EMBL/GenBank/DDBJ databases">
        <title>Halonatronomonas betainensis gen. nov., sp. nov. a novel haloalkaliphilic representative of the family Halanaerobiacae capable of betaine degradation.</title>
        <authorList>
            <person name="Boltyanskaya Y."/>
            <person name="Kevbrin V."/>
            <person name="Detkova E."/>
            <person name="Grouzdev D.S."/>
            <person name="Koziaeva V."/>
            <person name="Zhilina T."/>
        </authorList>
    </citation>
    <scope>NUCLEOTIDE SEQUENCE</scope>
    <source>
        <strain evidence="1">Z-7014</strain>
    </source>
</reference>
<dbReference type="EMBL" id="JADPIE010000003">
    <property type="protein sequence ID" value="MBF8436757.1"/>
    <property type="molecule type" value="Genomic_DNA"/>
</dbReference>